<dbReference type="EC" id="7.1.1.-" evidence="13"/>
<dbReference type="Proteomes" id="UP000514509">
    <property type="component" value="Chromosome"/>
</dbReference>
<keyword evidence="7" id="KW-1278">Translocase</keyword>
<comment type="subunit">
    <text evidence="11">Composed of 13 different subunits. Subunits NuoA, H, J, K, L, M, N constitute the membrane sector of the complex.</text>
</comment>
<organism evidence="14 15">
    <name type="scientific">Adhaeribacter radiodurans</name>
    <dbReference type="NCBI Taxonomy" id="2745197"/>
    <lineage>
        <taxon>Bacteria</taxon>
        <taxon>Pseudomonadati</taxon>
        <taxon>Bacteroidota</taxon>
        <taxon>Cytophagia</taxon>
        <taxon>Cytophagales</taxon>
        <taxon>Hymenobacteraceae</taxon>
        <taxon>Adhaeribacter</taxon>
    </lineage>
</organism>
<dbReference type="RefSeq" id="WP_182415884.1">
    <property type="nucleotide sequence ID" value="NZ_CP055153.1"/>
</dbReference>
<dbReference type="InterPro" id="IPR001457">
    <property type="entry name" value="NADH_UbQ/plastoQ_OxRdtase_su6"/>
</dbReference>
<dbReference type="PANTHER" id="PTHR33269:SF17">
    <property type="entry name" value="NADH-UBIQUINONE OXIDOREDUCTASE CHAIN 6"/>
    <property type="match status" value="1"/>
</dbReference>
<dbReference type="EMBL" id="CP055153">
    <property type="protein sequence ID" value="QMU28700.1"/>
    <property type="molecule type" value="Genomic_DNA"/>
</dbReference>
<comment type="subcellular location">
    <subcellularLocation>
        <location evidence="1 13">Cell membrane</location>
        <topology evidence="1 13">Multi-pass membrane protein</topology>
    </subcellularLocation>
</comment>
<keyword evidence="9 13" id="KW-0520">NAD</keyword>
<feature type="transmembrane region" description="Helical" evidence="13">
    <location>
        <begin position="30"/>
        <end position="50"/>
    </location>
</feature>
<evidence type="ECO:0000256" key="10">
    <source>
        <dbReference type="ARBA" id="ARBA00023136"/>
    </source>
</evidence>
<dbReference type="GO" id="GO:0005886">
    <property type="term" value="C:plasma membrane"/>
    <property type="evidence" value="ECO:0007669"/>
    <property type="project" value="UniProtKB-SubCell"/>
</dbReference>
<evidence type="ECO:0000256" key="9">
    <source>
        <dbReference type="ARBA" id="ARBA00023027"/>
    </source>
</evidence>
<evidence type="ECO:0000256" key="13">
    <source>
        <dbReference type="RuleBase" id="RU004429"/>
    </source>
</evidence>
<evidence type="ECO:0000256" key="4">
    <source>
        <dbReference type="ARBA" id="ARBA00022475"/>
    </source>
</evidence>
<dbReference type="PANTHER" id="PTHR33269">
    <property type="entry name" value="NADH-UBIQUINONE OXIDOREDUCTASE CHAIN 6"/>
    <property type="match status" value="1"/>
</dbReference>
<keyword evidence="4 13" id="KW-1003">Cell membrane</keyword>
<sequence length="175" mass="19197">MEITFYLAAAVAIVSTILVITRYNLIHALLYLVVSFLAISVIFFVLGAPFMAALEIIIYAGAIVVLIIFVIMMLNLTHEDVQHEKEWLKPGIWIGPAILSFVLLGELFYIFTAADSPSYQGQPVEAKAVGLSLFGPYILGVELSGMLLMAGIVGAYHLGRQKRKVIHRFLEGAEG</sequence>
<protein>
    <recommendedName>
        <fullName evidence="3 13">NADH-quinone oxidoreductase subunit J</fullName>
        <ecNumber evidence="13">7.1.1.-</ecNumber>
    </recommendedName>
</protein>
<proteinExistence type="inferred from homology"/>
<evidence type="ECO:0000256" key="3">
    <source>
        <dbReference type="ARBA" id="ARBA00019907"/>
    </source>
</evidence>
<evidence type="ECO:0000256" key="7">
    <source>
        <dbReference type="ARBA" id="ARBA00022967"/>
    </source>
</evidence>
<dbReference type="AlphaFoldDB" id="A0A7L7L7B7"/>
<feature type="transmembrane region" description="Helical" evidence="13">
    <location>
        <begin position="134"/>
        <end position="158"/>
    </location>
</feature>
<reference evidence="14 15" key="2">
    <citation type="submission" date="2020-08" db="EMBL/GenBank/DDBJ databases">
        <title>Adhaeribacter dokdonensis sp. nov., isolated from the rhizosphere of Elymus tsukushiensis, a plant native to the Dokdo Islands, Republic of Korea.</title>
        <authorList>
            <person name="Ghim S.Y."/>
        </authorList>
    </citation>
    <scope>NUCLEOTIDE SEQUENCE [LARGE SCALE GENOMIC DNA]</scope>
    <source>
        <strain evidence="14 15">KUDC8001</strain>
    </source>
</reference>
<dbReference type="NCBIfam" id="NF005162">
    <property type="entry name" value="PRK06638.1-1"/>
    <property type="match status" value="1"/>
</dbReference>
<dbReference type="GO" id="GO:0016491">
    <property type="term" value="F:oxidoreductase activity"/>
    <property type="evidence" value="ECO:0007669"/>
    <property type="project" value="UniProtKB-KW"/>
</dbReference>
<reference evidence="14 15" key="1">
    <citation type="submission" date="2020-06" db="EMBL/GenBank/DDBJ databases">
        <authorList>
            <person name="Hwang Y.J."/>
        </authorList>
    </citation>
    <scope>NUCLEOTIDE SEQUENCE [LARGE SCALE GENOMIC DNA]</scope>
    <source>
        <strain evidence="14 15">KUDC8001</strain>
    </source>
</reference>
<dbReference type="GO" id="GO:0048038">
    <property type="term" value="F:quinone binding"/>
    <property type="evidence" value="ECO:0007669"/>
    <property type="project" value="UniProtKB-UniRule"/>
</dbReference>
<comment type="catalytic activity">
    <reaction evidence="12 13">
        <text>a quinone + NADH + 5 H(+)(in) = a quinol + NAD(+) + 4 H(+)(out)</text>
        <dbReference type="Rhea" id="RHEA:57888"/>
        <dbReference type="ChEBI" id="CHEBI:15378"/>
        <dbReference type="ChEBI" id="CHEBI:24646"/>
        <dbReference type="ChEBI" id="CHEBI:57540"/>
        <dbReference type="ChEBI" id="CHEBI:57945"/>
        <dbReference type="ChEBI" id="CHEBI:132124"/>
    </reaction>
</comment>
<dbReference type="KEGG" id="add:HUW48_11930"/>
<dbReference type="Pfam" id="PF00499">
    <property type="entry name" value="Oxidored_q3"/>
    <property type="match status" value="1"/>
</dbReference>
<evidence type="ECO:0000256" key="8">
    <source>
        <dbReference type="ARBA" id="ARBA00022989"/>
    </source>
</evidence>
<gene>
    <name evidence="14" type="primary">nuoJ</name>
    <name evidence="14" type="ORF">HUW48_11930</name>
</gene>
<keyword evidence="15" id="KW-1185">Reference proteome</keyword>
<keyword evidence="14" id="KW-0560">Oxidoreductase</keyword>
<evidence type="ECO:0000313" key="15">
    <source>
        <dbReference type="Proteomes" id="UP000514509"/>
    </source>
</evidence>
<feature type="transmembrane region" description="Helical" evidence="13">
    <location>
        <begin position="56"/>
        <end position="78"/>
    </location>
</feature>
<comment type="similarity">
    <text evidence="2 13">Belongs to the complex I subunit 6 family.</text>
</comment>
<evidence type="ECO:0000256" key="5">
    <source>
        <dbReference type="ARBA" id="ARBA00022692"/>
    </source>
</evidence>
<evidence type="ECO:0000256" key="12">
    <source>
        <dbReference type="ARBA" id="ARBA00047712"/>
    </source>
</evidence>
<keyword evidence="10 13" id="KW-0472">Membrane</keyword>
<dbReference type="InterPro" id="IPR042106">
    <property type="entry name" value="Nuo/plastoQ_OxRdtase_6_NuoJ"/>
</dbReference>
<evidence type="ECO:0000313" key="14">
    <source>
        <dbReference type="EMBL" id="QMU28700.1"/>
    </source>
</evidence>
<keyword evidence="6 13" id="KW-0874">Quinone</keyword>
<dbReference type="Gene3D" id="1.20.120.1200">
    <property type="entry name" value="NADH-ubiquinone/plastoquinone oxidoreductase chain 6, subunit NuoJ"/>
    <property type="match status" value="1"/>
</dbReference>
<evidence type="ECO:0000256" key="2">
    <source>
        <dbReference type="ARBA" id="ARBA00005698"/>
    </source>
</evidence>
<feature type="transmembrane region" description="Helical" evidence="13">
    <location>
        <begin position="6"/>
        <end position="23"/>
    </location>
</feature>
<name>A0A7L7L7B7_9BACT</name>
<dbReference type="FunFam" id="1.20.120.1200:FF:000001">
    <property type="entry name" value="NADH-quinone oxidoreductase subunit J"/>
    <property type="match status" value="1"/>
</dbReference>
<feature type="transmembrane region" description="Helical" evidence="13">
    <location>
        <begin position="90"/>
        <end position="114"/>
    </location>
</feature>
<keyword evidence="5 13" id="KW-0812">Transmembrane</keyword>
<dbReference type="GO" id="GO:0008137">
    <property type="term" value="F:NADH dehydrogenase (ubiquinone) activity"/>
    <property type="evidence" value="ECO:0007669"/>
    <property type="project" value="UniProtKB-UniRule"/>
</dbReference>
<evidence type="ECO:0000256" key="6">
    <source>
        <dbReference type="ARBA" id="ARBA00022719"/>
    </source>
</evidence>
<accession>A0A7L7L7B7</accession>
<keyword evidence="8 13" id="KW-1133">Transmembrane helix</keyword>
<evidence type="ECO:0000256" key="11">
    <source>
        <dbReference type="ARBA" id="ARBA00025811"/>
    </source>
</evidence>
<evidence type="ECO:0000256" key="1">
    <source>
        <dbReference type="ARBA" id="ARBA00004651"/>
    </source>
</evidence>
<comment type="function">
    <text evidence="13">NDH-1 shuttles electrons from NADH, via FMN and iron-sulfur (Fe-S) centers, to quinones in the respiratory chain. Couples the redox reaction to proton translocation (for every two electrons transferred, four hydrogen ions are translocated across the cytoplasmic membrane), and thus conserves the redox energy in a proton gradient.</text>
</comment>